<protein>
    <submittedName>
        <fullName evidence="1">DUF559 domain-containing protein</fullName>
    </submittedName>
</protein>
<evidence type="ECO:0000313" key="1">
    <source>
        <dbReference type="EMBL" id="MCL6422134.1"/>
    </source>
</evidence>
<organism evidence="1 2">
    <name type="scientific">Brachybacterium equifaecis</name>
    <dbReference type="NCBI Taxonomy" id="2910770"/>
    <lineage>
        <taxon>Bacteria</taxon>
        <taxon>Bacillati</taxon>
        <taxon>Actinomycetota</taxon>
        <taxon>Actinomycetes</taxon>
        <taxon>Micrococcales</taxon>
        <taxon>Dermabacteraceae</taxon>
        <taxon>Brachybacterium</taxon>
    </lineage>
</organism>
<gene>
    <name evidence="1" type="ORF">Bequi_01795</name>
</gene>
<dbReference type="SUPFAM" id="SSF52980">
    <property type="entry name" value="Restriction endonuclease-like"/>
    <property type="match status" value="1"/>
</dbReference>
<sequence>MPLRPTDLPPGVLFARAELLRRGAHERLLASSAFTRVLPGYYMRTDAPAPLLAIPGTLQTGIVPNATVSHATAGELLGIPLPRTFSRQGGALLHCRSSEPSWAGRANSCYVVHRGGEPAQRCRIAGVLMSHPVLVLQELSPGLRHDDLVVGLDAVISGKGMRVPAVPRKAVQQIVENLRGRGAAALRKAFADAAENVWSPMETRVRLLLIRSGFGAAVANFEVRDPVTGQLFYIDLGYPFLKIAIEYDSEEHRTNRRQWQRDLHKDEVLHQLGWVVLRISIADVVSPQRFLHRLSAAIERAQAVLAV</sequence>
<accession>A0ABT0QYP5</accession>
<name>A0ABT0QYP5_9MICO</name>
<dbReference type="RefSeq" id="WP_249736292.1">
    <property type="nucleotide sequence ID" value="NZ_JAKNCJ010000001.1"/>
</dbReference>
<proteinExistence type="predicted"/>
<keyword evidence="2" id="KW-1185">Reference proteome</keyword>
<reference evidence="1" key="1">
    <citation type="submission" date="2022-02" db="EMBL/GenBank/DDBJ databases">
        <authorList>
            <person name="Lee M."/>
            <person name="Kim S.-J."/>
            <person name="Jung M.-Y."/>
        </authorList>
    </citation>
    <scope>NUCLEOTIDE SEQUENCE</scope>
    <source>
        <strain evidence="1">JHP9</strain>
    </source>
</reference>
<dbReference type="EMBL" id="JAKNCJ010000001">
    <property type="protein sequence ID" value="MCL6422134.1"/>
    <property type="molecule type" value="Genomic_DNA"/>
</dbReference>
<comment type="caution">
    <text evidence="1">The sequence shown here is derived from an EMBL/GenBank/DDBJ whole genome shotgun (WGS) entry which is preliminary data.</text>
</comment>
<evidence type="ECO:0000313" key="2">
    <source>
        <dbReference type="Proteomes" id="UP001203761"/>
    </source>
</evidence>
<dbReference type="Proteomes" id="UP001203761">
    <property type="component" value="Unassembled WGS sequence"/>
</dbReference>
<dbReference type="Gene3D" id="3.40.960.10">
    <property type="entry name" value="VSR Endonuclease"/>
    <property type="match status" value="1"/>
</dbReference>
<dbReference type="InterPro" id="IPR011335">
    <property type="entry name" value="Restrct_endonuc-II-like"/>
</dbReference>